<gene>
    <name evidence="1" type="ordered locus">CA_C2245</name>
</gene>
<name>Q97GX0_CLOAB</name>
<evidence type="ECO:0000313" key="1">
    <source>
        <dbReference type="EMBL" id="AAK80202.1"/>
    </source>
</evidence>
<evidence type="ECO:0000313" key="2">
    <source>
        <dbReference type="Proteomes" id="UP000000814"/>
    </source>
</evidence>
<dbReference type="PATRIC" id="fig|272562.8.peg.2446"/>
<organism evidence="1 2">
    <name type="scientific">Clostridium acetobutylicum (strain ATCC 824 / DSM 792 / JCM 1419 / IAM 19013 / LMG 5710 / NBRC 13948 / NRRL B-527 / VKM B-1787 / 2291 / W)</name>
    <dbReference type="NCBI Taxonomy" id="272562"/>
    <lineage>
        <taxon>Bacteria</taxon>
        <taxon>Bacillati</taxon>
        <taxon>Bacillota</taxon>
        <taxon>Clostridia</taxon>
        <taxon>Eubacteriales</taxon>
        <taxon>Clostridiaceae</taxon>
        <taxon>Clostridium</taxon>
    </lineage>
</organism>
<protein>
    <submittedName>
        <fullName evidence="1">Stress-induced protein OsmC</fullName>
    </submittedName>
</protein>
<dbReference type="InterPro" id="IPR003718">
    <property type="entry name" value="OsmC/Ohr_fam"/>
</dbReference>
<dbReference type="HOGENOM" id="CLU_100275_4_1_9"/>
<dbReference type="GeneID" id="44998724"/>
<dbReference type="PANTHER" id="PTHR39624">
    <property type="entry name" value="PROTEIN INVOLVED IN RIMO-MEDIATED BETA-METHYLTHIOLATION OF RIBOSOMAL PROTEIN S12 YCAO"/>
    <property type="match status" value="1"/>
</dbReference>
<dbReference type="OrthoDB" id="9791538at2"/>
<dbReference type="EMBL" id="AE001437">
    <property type="protein sequence ID" value="AAK80202.1"/>
    <property type="molecule type" value="Genomic_DNA"/>
</dbReference>
<dbReference type="Gene3D" id="3.30.300.20">
    <property type="match status" value="1"/>
</dbReference>
<sequence length="128" mass="14646">MIISESEKENYYTKIFSSNAVIFSDVTKEKGGNGESFGPHDLLCASLASCLNITIRMILEHKNIKYDNVIVKVDLDKSDDTKVKFLYNVDILGDISYEIKHRVIDIAKKCPVRRTLSKEIEFEIKENL</sequence>
<dbReference type="SUPFAM" id="SSF82784">
    <property type="entry name" value="OsmC-like"/>
    <property type="match status" value="1"/>
</dbReference>
<dbReference type="STRING" id="272562.CA_C2245"/>
<accession>Q97GX0</accession>
<proteinExistence type="predicted"/>
<dbReference type="PIR" id="G97176">
    <property type="entry name" value="G97176"/>
</dbReference>
<dbReference type="RefSeq" id="WP_010965543.1">
    <property type="nucleotide sequence ID" value="NC_003030.1"/>
</dbReference>
<dbReference type="eggNOG" id="COG1765">
    <property type="taxonomic scope" value="Bacteria"/>
</dbReference>
<dbReference type="KEGG" id="cac:CA_C2245"/>
<dbReference type="PANTHER" id="PTHR39624:SF2">
    <property type="entry name" value="OSMC-LIKE PROTEIN"/>
    <property type="match status" value="1"/>
</dbReference>
<dbReference type="Pfam" id="PF02566">
    <property type="entry name" value="OsmC"/>
    <property type="match status" value="1"/>
</dbReference>
<reference evidence="1 2" key="1">
    <citation type="journal article" date="2001" name="J. Bacteriol.">
        <title>Genome sequence and comparative analysis of the solvent-producing bacterium Clostridium acetobutylicum.</title>
        <authorList>
            <person name="Nolling J."/>
            <person name="Breton G."/>
            <person name="Omelchenko M.V."/>
            <person name="Makarova K.S."/>
            <person name="Zeng Q."/>
            <person name="Gibson R."/>
            <person name="Lee H.M."/>
            <person name="Dubois J."/>
            <person name="Qiu D."/>
            <person name="Hitti J."/>
            <person name="Wolf Y.I."/>
            <person name="Tatusov R.L."/>
            <person name="Sabathe F."/>
            <person name="Doucette-Stamm L."/>
            <person name="Soucaille P."/>
            <person name="Daly M.J."/>
            <person name="Bennett G.N."/>
            <person name="Koonin E.V."/>
            <person name="Smith D.R."/>
        </authorList>
    </citation>
    <scope>NUCLEOTIDE SEQUENCE [LARGE SCALE GENOMIC DNA]</scope>
    <source>
        <strain evidence="2">ATCC 824 / DSM 792 / JCM 1419 / LMG 5710 / VKM B-1787</strain>
    </source>
</reference>
<dbReference type="AlphaFoldDB" id="Q97GX0"/>
<keyword evidence="2" id="KW-1185">Reference proteome</keyword>
<dbReference type="InterPro" id="IPR036102">
    <property type="entry name" value="OsmC/Ohrsf"/>
</dbReference>
<dbReference type="Proteomes" id="UP000000814">
    <property type="component" value="Chromosome"/>
</dbReference>
<dbReference type="InterPro" id="IPR015946">
    <property type="entry name" value="KH_dom-like_a/b"/>
</dbReference>